<accession>K0SLM0</accession>
<protein>
    <recommendedName>
        <fullName evidence="1">DUF6824 domain-containing protein</fullName>
    </recommendedName>
</protein>
<name>K0SLM0_THAOC</name>
<feature type="domain" description="DUF6824" evidence="1">
    <location>
        <begin position="11"/>
        <end position="93"/>
    </location>
</feature>
<keyword evidence="3" id="KW-1185">Reference proteome</keyword>
<gene>
    <name evidence="2" type="ORF">THAOC_13214</name>
</gene>
<dbReference type="Pfam" id="PF20710">
    <property type="entry name" value="DUF6824"/>
    <property type="match status" value="1"/>
</dbReference>
<organism evidence="2 3">
    <name type="scientific">Thalassiosira oceanica</name>
    <name type="common">Marine diatom</name>
    <dbReference type="NCBI Taxonomy" id="159749"/>
    <lineage>
        <taxon>Eukaryota</taxon>
        <taxon>Sar</taxon>
        <taxon>Stramenopiles</taxon>
        <taxon>Ochrophyta</taxon>
        <taxon>Bacillariophyta</taxon>
        <taxon>Coscinodiscophyceae</taxon>
        <taxon>Thalassiosirophycidae</taxon>
        <taxon>Thalassiosirales</taxon>
        <taxon>Thalassiosiraceae</taxon>
        <taxon>Thalassiosira</taxon>
    </lineage>
</organism>
<evidence type="ECO:0000259" key="1">
    <source>
        <dbReference type="Pfam" id="PF20710"/>
    </source>
</evidence>
<dbReference type="AlphaFoldDB" id="K0SLM0"/>
<dbReference type="Proteomes" id="UP000266841">
    <property type="component" value="Unassembled WGS sequence"/>
</dbReference>
<dbReference type="OrthoDB" id="47030at2759"/>
<sequence>HGLPIAPTDLDVLRGRGEVMNKHPGNVRFRREIEKVKSLYQTSSHKVKNRLSWKILSKVGDYGGRFLEKDDKGNWLETNQNRARKKVAQALRETR</sequence>
<proteinExistence type="predicted"/>
<evidence type="ECO:0000313" key="2">
    <source>
        <dbReference type="EMBL" id="EJK65884.1"/>
    </source>
</evidence>
<dbReference type="EMBL" id="AGNL01015401">
    <property type="protein sequence ID" value="EJK65884.1"/>
    <property type="molecule type" value="Genomic_DNA"/>
</dbReference>
<dbReference type="InterPro" id="IPR049227">
    <property type="entry name" value="DUF6824"/>
</dbReference>
<evidence type="ECO:0000313" key="3">
    <source>
        <dbReference type="Proteomes" id="UP000266841"/>
    </source>
</evidence>
<comment type="caution">
    <text evidence="2">The sequence shown here is derived from an EMBL/GenBank/DDBJ whole genome shotgun (WGS) entry which is preliminary data.</text>
</comment>
<feature type="non-terminal residue" evidence="2">
    <location>
        <position position="1"/>
    </location>
</feature>
<reference evidence="2 3" key="1">
    <citation type="journal article" date="2012" name="Genome Biol.">
        <title>Genome and low-iron response of an oceanic diatom adapted to chronic iron limitation.</title>
        <authorList>
            <person name="Lommer M."/>
            <person name="Specht M."/>
            <person name="Roy A.S."/>
            <person name="Kraemer L."/>
            <person name="Andreson R."/>
            <person name="Gutowska M.A."/>
            <person name="Wolf J."/>
            <person name="Bergner S.V."/>
            <person name="Schilhabel M.B."/>
            <person name="Klostermeier U.C."/>
            <person name="Beiko R.G."/>
            <person name="Rosenstiel P."/>
            <person name="Hippler M."/>
            <person name="Laroche J."/>
        </authorList>
    </citation>
    <scope>NUCLEOTIDE SEQUENCE [LARGE SCALE GENOMIC DNA]</scope>
    <source>
        <strain evidence="2 3">CCMP1005</strain>
    </source>
</reference>